<feature type="transmembrane region" description="Helical" evidence="6">
    <location>
        <begin position="1019"/>
        <end position="1042"/>
    </location>
</feature>
<feature type="signal peptide" evidence="7">
    <location>
        <begin position="1"/>
        <end position="29"/>
    </location>
</feature>
<feature type="transmembrane region" description="Helical" evidence="6">
    <location>
        <begin position="821"/>
        <end position="840"/>
    </location>
</feature>
<feature type="transmembrane region" description="Helical" evidence="6">
    <location>
        <begin position="917"/>
        <end position="939"/>
    </location>
</feature>
<dbReference type="InterPro" id="IPR043203">
    <property type="entry name" value="VGCC_Ca_Na"/>
</dbReference>
<accession>A0ABM1EVM5</accession>
<feature type="domain" description="Ion transport" evidence="8">
    <location>
        <begin position="8"/>
        <end position="119"/>
    </location>
</feature>
<feature type="compositionally biased region" description="Gly residues" evidence="5">
    <location>
        <begin position="643"/>
        <end position="667"/>
    </location>
</feature>
<dbReference type="GeneID" id="106816198"/>
<feature type="transmembrane region" description="Helical" evidence="6">
    <location>
        <begin position="852"/>
        <end position="872"/>
    </location>
</feature>
<feature type="region of interest" description="Disordered" evidence="5">
    <location>
        <begin position="345"/>
        <end position="396"/>
    </location>
</feature>
<evidence type="ECO:0000256" key="3">
    <source>
        <dbReference type="ARBA" id="ARBA00022989"/>
    </source>
</evidence>
<dbReference type="PANTHER" id="PTHR10037:SF230">
    <property type="entry name" value="CA[2+]-CHANNEL PROTEIN ALPHA[[1]] SUBUNIT T, ISOFORM F"/>
    <property type="match status" value="1"/>
</dbReference>
<keyword evidence="9" id="KW-1185">Reference proteome</keyword>
<evidence type="ECO:0000256" key="7">
    <source>
        <dbReference type="SAM" id="SignalP"/>
    </source>
</evidence>
<keyword evidence="2 6" id="KW-0812">Transmembrane</keyword>
<feature type="region of interest" description="Disordered" evidence="5">
    <location>
        <begin position="634"/>
        <end position="689"/>
    </location>
</feature>
<proteinExistence type="predicted"/>
<feature type="non-terminal residue" evidence="10">
    <location>
        <position position="1"/>
    </location>
</feature>
<feature type="compositionally biased region" description="Polar residues" evidence="5">
    <location>
        <begin position="670"/>
        <end position="682"/>
    </location>
</feature>
<evidence type="ECO:0000256" key="5">
    <source>
        <dbReference type="SAM" id="MobiDB-lite"/>
    </source>
</evidence>
<feature type="chain" id="PRO_5047043597" evidence="7">
    <location>
        <begin position="30"/>
        <end position="1124"/>
    </location>
</feature>
<feature type="transmembrane region" description="Helical" evidence="6">
    <location>
        <begin position="213"/>
        <end position="237"/>
    </location>
</feature>
<keyword evidence="4 6" id="KW-0472">Membrane</keyword>
<name>A0ABM1EVM5_PRICU</name>
<evidence type="ECO:0000313" key="9">
    <source>
        <dbReference type="Proteomes" id="UP000695022"/>
    </source>
</evidence>
<evidence type="ECO:0000256" key="2">
    <source>
        <dbReference type="ARBA" id="ARBA00022692"/>
    </source>
</evidence>
<dbReference type="InterPro" id="IPR027359">
    <property type="entry name" value="Volt_channel_dom_sf"/>
</dbReference>
<feature type="transmembrane region" description="Helical" evidence="6">
    <location>
        <begin position="1099"/>
        <end position="1121"/>
    </location>
</feature>
<dbReference type="Gene3D" id="1.10.287.70">
    <property type="match status" value="3"/>
</dbReference>
<evidence type="ECO:0000313" key="10">
    <source>
        <dbReference type="RefSeq" id="XP_014676246.1"/>
    </source>
</evidence>
<comment type="subcellular location">
    <subcellularLocation>
        <location evidence="1">Membrane</location>
        <topology evidence="1">Multi-pass membrane protein</topology>
    </subcellularLocation>
</comment>
<evidence type="ECO:0000256" key="1">
    <source>
        <dbReference type="ARBA" id="ARBA00004141"/>
    </source>
</evidence>
<dbReference type="SUPFAM" id="SSF81324">
    <property type="entry name" value="Voltage-gated potassium channels"/>
    <property type="match status" value="2"/>
</dbReference>
<feature type="transmembrane region" description="Helical" evidence="6">
    <location>
        <begin position="783"/>
        <end position="801"/>
    </location>
</feature>
<feature type="non-terminal residue" evidence="10">
    <location>
        <position position="1124"/>
    </location>
</feature>
<organism evidence="9 10">
    <name type="scientific">Priapulus caudatus</name>
    <name type="common">Priapulid worm</name>
    <dbReference type="NCBI Taxonomy" id="37621"/>
    <lineage>
        <taxon>Eukaryota</taxon>
        <taxon>Metazoa</taxon>
        <taxon>Ecdysozoa</taxon>
        <taxon>Scalidophora</taxon>
        <taxon>Priapulida</taxon>
        <taxon>Priapulimorpha</taxon>
        <taxon>Priapulimorphida</taxon>
        <taxon>Priapulidae</taxon>
        <taxon>Priapulus</taxon>
    </lineage>
</organism>
<feature type="transmembrane region" description="Helical" evidence="6">
    <location>
        <begin position="249"/>
        <end position="271"/>
    </location>
</feature>
<dbReference type="InterPro" id="IPR005821">
    <property type="entry name" value="Ion_trans_dom"/>
</dbReference>
<dbReference type="Pfam" id="PF00520">
    <property type="entry name" value="Ion_trans"/>
    <property type="match status" value="3"/>
</dbReference>
<sequence length="1124" mass="125922">PSLTRCLHTWFERISMFVILLNCFTLGMYQPCEDTACASLRCRTLAVLDDFIYAFFAAEMVVKCAHDCRGNMFGLISNNVVLLFHSSVEYCLDMENMNLSAIRTIRVLRPLRAINRIPSKVQLAPYFQLSRGSHFEYICSLEKDNGMKTCDQIPSLLEDNVEDNVVCSASATQFSNNTATNSSCVNWNQYYSKCQPGLSNPFKGAISFDNIGLAWVAIFLVISIYLFISISIYPLYISPFLSTHIHLPPLLQIGSFFMINLCLVVIATQFSETKRRETERMAQERLRALSSSTIGTSEGGGEPGGCYGELIKYLAHLGRRANRKITRWCNMQRLRRQRLKVTPQLPLSLRRKRGGEDDDDDDASPELSDIDPLASPHRPSDAAAPPCGDNQATVAAPDGDERRRAVRYVAASLARAASFNTARKVDITCPELLAIAGTRNAALIAAASMAGIDCVKLNPSLFFISCSLVELAQSGDGGLSVLRTFRLLRILKLVRFMPALRRQLVVMLRTVDNVATFFMLLMLFIFVFSILGMNLFGCKFCNKSPITGAIKCDRKNFDSLLWALVTVFQVDIHYWSRYLVLDVPTNCTHSHSRCSLVYQLSGPRERQRSLEHSHCNGGSGVQHHQRPLRSVLKQNSIGNGQPSPGGGPDSGGVGGGGGVGVGGGGGRSRLTPQHSISDTTDYQLGELDPVTMETQQRQYEVGKLGGGGRMPDVLAQVSIMEAGSLKDTSEEGSYDTEDGQLECWDWIPEPTGCLKERTEYSLFLLPEDHPVRKVALYFVHERWFDYTILVFIALNCITLAMERLQIPPVFQERSVLTKSNYVFTVIFTLEMSFKVLLASLPLGKHAISRALNVMDGFLVVISLVDILVSLVGDSSPRIFGILRVFRLLRTLRPLRVISRAPGLKLVVQTLLSSLRPIGNIVLICCTFFIIFGILGVQLFKGKFYYCDAADVTHIHNKTQCYAAGYSWLNQKYNFDNLGQALMALFVLSSKDGWVQIMYTGIDAVGVDIQPVENYDEWRLLYFISFLLLVGFFVLNMFVGVVVENFHKCRASQEQEDRVRREAKLLKKLEKKRKRMKAPPYYIGYRPLRLFLHNVCTSKYFDLAIAAVIFLNVITMAMEFYMMPD</sequence>
<dbReference type="Proteomes" id="UP000695022">
    <property type="component" value="Unplaced"/>
</dbReference>
<feature type="domain" description="Ion transport" evidence="8">
    <location>
        <begin position="461"/>
        <end position="570"/>
    </location>
</feature>
<dbReference type="RefSeq" id="XP_014676246.1">
    <property type="nucleotide sequence ID" value="XM_014820760.1"/>
</dbReference>
<feature type="transmembrane region" description="Helical" evidence="6">
    <location>
        <begin position="517"/>
        <end position="536"/>
    </location>
</feature>
<feature type="domain" description="Ion transport" evidence="8">
    <location>
        <begin position="782"/>
        <end position="1052"/>
    </location>
</feature>
<dbReference type="PANTHER" id="PTHR10037">
    <property type="entry name" value="VOLTAGE-GATED CATION CHANNEL CALCIUM AND SODIUM"/>
    <property type="match status" value="1"/>
</dbReference>
<protein>
    <submittedName>
        <fullName evidence="10">Voltage-dependent T-type calcium channel subunit alpha-1I-like</fullName>
    </submittedName>
</protein>
<gene>
    <name evidence="10" type="primary">LOC106816198</name>
</gene>
<evidence type="ECO:0000256" key="4">
    <source>
        <dbReference type="ARBA" id="ARBA00023136"/>
    </source>
</evidence>
<evidence type="ECO:0000259" key="8">
    <source>
        <dbReference type="Pfam" id="PF00520"/>
    </source>
</evidence>
<reference evidence="10" key="1">
    <citation type="submission" date="2025-08" db="UniProtKB">
        <authorList>
            <consortium name="RefSeq"/>
        </authorList>
    </citation>
    <scope>IDENTIFICATION</scope>
</reference>
<dbReference type="Gene3D" id="1.20.120.350">
    <property type="entry name" value="Voltage-gated potassium channels. Chain C"/>
    <property type="match status" value="2"/>
</dbReference>
<keyword evidence="7" id="KW-0732">Signal</keyword>
<keyword evidence="3 6" id="KW-1133">Transmembrane helix</keyword>
<evidence type="ECO:0000256" key="6">
    <source>
        <dbReference type="SAM" id="Phobius"/>
    </source>
</evidence>